<keyword evidence="2" id="KW-0963">Cytoplasm</keyword>
<dbReference type="InterPro" id="IPR043129">
    <property type="entry name" value="ATPase_NBD"/>
</dbReference>
<feature type="domain" description="Carbohydrate kinase FGGY N-terminal" evidence="5">
    <location>
        <begin position="4"/>
        <end position="250"/>
    </location>
</feature>
<keyword evidence="4 7" id="KW-0418">Kinase</keyword>
<evidence type="ECO:0000256" key="2">
    <source>
        <dbReference type="ARBA" id="ARBA00022490"/>
    </source>
</evidence>
<comment type="similarity">
    <text evidence="1">Belongs to the FGGY kinase family.</text>
</comment>
<dbReference type="InterPro" id="IPR050406">
    <property type="entry name" value="FGGY_Carb_Kinase"/>
</dbReference>
<organism evidence="7 8">
    <name type="scientific">Hespellia stercorisuis DSM 15480</name>
    <dbReference type="NCBI Taxonomy" id="1121950"/>
    <lineage>
        <taxon>Bacteria</taxon>
        <taxon>Bacillati</taxon>
        <taxon>Bacillota</taxon>
        <taxon>Clostridia</taxon>
        <taxon>Lachnospirales</taxon>
        <taxon>Lachnospiraceae</taxon>
        <taxon>Hespellia</taxon>
    </lineage>
</organism>
<evidence type="ECO:0000313" key="8">
    <source>
        <dbReference type="Proteomes" id="UP000184301"/>
    </source>
</evidence>
<keyword evidence="3" id="KW-0808">Transferase</keyword>
<evidence type="ECO:0000259" key="6">
    <source>
        <dbReference type="Pfam" id="PF02782"/>
    </source>
</evidence>
<gene>
    <name evidence="7" type="ORF">SAMN02745243_00551</name>
</gene>
<dbReference type="PANTHER" id="PTHR43095:SF5">
    <property type="entry name" value="XYLULOSE KINASE"/>
    <property type="match status" value="1"/>
</dbReference>
<dbReference type="Proteomes" id="UP000184301">
    <property type="component" value="Unassembled WGS sequence"/>
</dbReference>
<sequence length="520" mass="57857">MAKYLMALDAGTGSVRAVLFDTDGNQLGVSQQEWTHNEDPRFPGSMDFDWEFNWGLTVQCIQNVLTETQIDPHEIAGISTTCMREGIVLYDKDFKEIWACANVDARSDDEAAALVKQSATLEKEIYSVSGQTFALDALPRILWVKNKMPEIYEKVAYVSMFNDWLIYKLTGVMSSEPSNACTTGIFDLATRNWDTTVAAKCNIKTDIYPNIYESGSIVANVSESAAAETGLASNTPVVAGGGDAQLGCIGVGVVSPEQAAVFGGSFWQFEFNTDKPMTDPDYRVRVNCHAVPGIWQYEALAFYPGLVMRWYRDAFCQLEKQKALETGKDPYYYMNLEAEKIPAGSNGMFCAFSDVMNYINWKHAAPTFTNFALDPEKFNRYTFYRAIMENSAMVTRGNMELVASFTGKAPKEIIFASGASKSPLWCQILADVLNIPVHVPKVREATALGAAILAGIGVGVFDSLEETAKKLTHIEETYYPNKENNEVYNGLYDTWKQVYHAQLDLCDKKLTKNMWIAPGL</sequence>
<dbReference type="NCBIfam" id="NF008187">
    <property type="entry name" value="PRK10939.1"/>
    <property type="match status" value="1"/>
</dbReference>
<reference evidence="7 8" key="1">
    <citation type="submission" date="2016-11" db="EMBL/GenBank/DDBJ databases">
        <authorList>
            <person name="Jaros S."/>
            <person name="Januszkiewicz K."/>
            <person name="Wedrychowicz H."/>
        </authorList>
    </citation>
    <scope>NUCLEOTIDE SEQUENCE [LARGE SCALE GENOMIC DNA]</scope>
    <source>
        <strain evidence="7 8">DSM 15480</strain>
    </source>
</reference>
<dbReference type="SUPFAM" id="SSF53067">
    <property type="entry name" value="Actin-like ATPase domain"/>
    <property type="match status" value="2"/>
</dbReference>
<keyword evidence="8" id="KW-1185">Reference proteome</keyword>
<dbReference type="EMBL" id="FQZY01000008">
    <property type="protein sequence ID" value="SHJ41903.1"/>
    <property type="molecule type" value="Genomic_DNA"/>
</dbReference>
<dbReference type="InterPro" id="IPR018484">
    <property type="entry name" value="FGGY_N"/>
</dbReference>
<dbReference type="InterPro" id="IPR000577">
    <property type="entry name" value="Carb_kinase_FGGY"/>
</dbReference>
<dbReference type="RefSeq" id="WP_073104624.1">
    <property type="nucleotide sequence ID" value="NZ_FQZY01000008.1"/>
</dbReference>
<evidence type="ECO:0000256" key="3">
    <source>
        <dbReference type="ARBA" id="ARBA00022679"/>
    </source>
</evidence>
<dbReference type="AlphaFoldDB" id="A0A1M6J5E1"/>
<dbReference type="OrthoDB" id="9805576at2"/>
<evidence type="ECO:0000256" key="1">
    <source>
        <dbReference type="ARBA" id="ARBA00009156"/>
    </source>
</evidence>
<dbReference type="Pfam" id="PF02782">
    <property type="entry name" value="FGGY_C"/>
    <property type="match status" value="1"/>
</dbReference>
<evidence type="ECO:0000313" key="7">
    <source>
        <dbReference type="EMBL" id="SHJ41903.1"/>
    </source>
</evidence>
<dbReference type="Gene3D" id="3.30.420.40">
    <property type="match status" value="2"/>
</dbReference>
<accession>A0A1M6J5E1</accession>
<protein>
    <submittedName>
        <fullName evidence="7">Autoinducer 2 (AI-2) kinase</fullName>
    </submittedName>
</protein>
<dbReference type="PIRSF" id="PIRSF000538">
    <property type="entry name" value="GlpK"/>
    <property type="match status" value="1"/>
</dbReference>
<dbReference type="GO" id="GO:0071518">
    <property type="term" value="F:autoinducer-2 kinase activity"/>
    <property type="evidence" value="ECO:0007669"/>
    <property type="project" value="InterPro"/>
</dbReference>
<dbReference type="GO" id="GO:0005975">
    <property type="term" value="P:carbohydrate metabolic process"/>
    <property type="evidence" value="ECO:0007669"/>
    <property type="project" value="InterPro"/>
</dbReference>
<dbReference type="InterPro" id="IPR033676">
    <property type="entry name" value="AI-2_kinase"/>
</dbReference>
<dbReference type="InterPro" id="IPR018485">
    <property type="entry name" value="FGGY_C"/>
</dbReference>
<evidence type="ECO:0000259" key="5">
    <source>
        <dbReference type="Pfam" id="PF00370"/>
    </source>
</evidence>
<name>A0A1M6J5E1_9FIRM</name>
<dbReference type="PANTHER" id="PTHR43095">
    <property type="entry name" value="SUGAR KINASE"/>
    <property type="match status" value="1"/>
</dbReference>
<dbReference type="GO" id="GO:0009372">
    <property type="term" value="P:quorum sensing"/>
    <property type="evidence" value="ECO:0007669"/>
    <property type="project" value="InterPro"/>
</dbReference>
<proteinExistence type="inferred from homology"/>
<dbReference type="Pfam" id="PF00370">
    <property type="entry name" value="FGGY_N"/>
    <property type="match status" value="1"/>
</dbReference>
<dbReference type="STRING" id="1121950.SAMN02745243_00551"/>
<feature type="domain" description="Carbohydrate kinase FGGY C-terminal" evidence="6">
    <location>
        <begin position="291"/>
        <end position="456"/>
    </location>
</feature>
<dbReference type="CDD" id="cd07775">
    <property type="entry name" value="ASKHA_NBD_FGGY_AI-2K"/>
    <property type="match status" value="1"/>
</dbReference>
<evidence type="ECO:0000256" key="4">
    <source>
        <dbReference type="ARBA" id="ARBA00022777"/>
    </source>
</evidence>